<dbReference type="InterPro" id="IPR002477">
    <property type="entry name" value="Peptidoglycan-bd-like"/>
</dbReference>
<gene>
    <name evidence="3" type="ORF">H9661_05975</name>
</gene>
<evidence type="ECO:0000259" key="2">
    <source>
        <dbReference type="Pfam" id="PF08924"/>
    </source>
</evidence>
<evidence type="ECO:0000313" key="3">
    <source>
        <dbReference type="EMBL" id="MBD7910900.1"/>
    </source>
</evidence>
<dbReference type="Pfam" id="PF01471">
    <property type="entry name" value="PG_binding_1"/>
    <property type="match status" value="2"/>
</dbReference>
<dbReference type="EMBL" id="JACSRA010000007">
    <property type="protein sequence ID" value="MBD7910900.1"/>
    <property type="molecule type" value="Genomic_DNA"/>
</dbReference>
<dbReference type="CDD" id="cd06418">
    <property type="entry name" value="GH25_BacA-like"/>
    <property type="match status" value="1"/>
</dbReference>
<dbReference type="InterPro" id="IPR017853">
    <property type="entry name" value="GH"/>
</dbReference>
<dbReference type="InterPro" id="IPR036365">
    <property type="entry name" value="PGBD-like_sf"/>
</dbReference>
<evidence type="ECO:0000259" key="1">
    <source>
        <dbReference type="Pfam" id="PF01471"/>
    </source>
</evidence>
<proteinExistence type="predicted"/>
<dbReference type="SUPFAM" id="SSF51445">
    <property type="entry name" value="(Trans)glycosidases"/>
    <property type="match status" value="1"/>
</dbReference>
<evidence type="ECO:0000313" key="4">
    <source>
        <dbReference type="Proteomes" id="UP000627781"/>
    </source>
</evidence>
<dbReference type="Gene3D" id="3.20.20.80">
    <property type="entry name" value="Glycosidases"/>
    <property type="match status" value="1"/>
</dbReference>
<dbReference type="Proteomes" id="UP000627781">
    <property type="component" value="Unassembled WGS sequence"/>
</dbReference>
<dbReference type="Pfam" id="PF08924">
    <property type="entry name" value="Rv2525c_GlyHyd-like"/>
    <property type="match status" value="1"/>
</dbReference>
<feature type="domain" description="Peptidoglycan binding-like" evidence="1">
    <location>
        <begin position="220"/>
        <end position="273"/>
    </location>
</feature>
<feature type="domain" description="Rv2525c-like glycoside hydrolase-like" evidence="2">
    <location>
        <begin position="299"/>
        <end position="455"/>
    </location>
</feature>
<accession>A0ABR8PS02</accession>
<comment type="caution">
    <text evidence="3">The sequence shown here is derived from an EMBL/GenBank/DDBJ whole genome shotgun (WGS) entry which is preliminary data.</text>
</comment>
<sequence length="485" mass="53245">MVDEAVKITQRWLNRTYSGKKGYIVIDEDGITGGNTIKALTIALQIELGITEPNGNFGPATTSAFKDIAIWSDKANQVYILQGALFCKGYNPTGFTGTFGENTKNAVIEFQSDAGLTNLTGVVDSLLMKALLNMDSFKLLGDSKIRKVQQNLNRDYSSNGYFRANIGLVPCDGIYERITNKALIYALQIEEGIVEPNGNFGPATKARCPRLRLGSRQSKLIYLLQYALYVNGFDSSGFDGLYGENTKKAVTDFQRFSSLDETGVAGMQTWASLLVSKGDESRKGTICDCSTTITPAIAKALRSNGYISVGRYLTGNYKITPSELNIIFEEGLNFVPIFETFGNKGDYFSTFQGSNDAKDVIEAVNNLRLKQGIIYFAVDFDALDKYIKGVLEYFAEIYKVFNDIGTSFKVGIYAPRKISSIVSKAGYTCSSFVCDMSTEFSGNIGYPLPKDWAIDQISTISIEIIDGNIKIDNSISSGRDIGISR</sequence>
<keyword evidence="4" id="KW-1185">Reference proteome</keyword>
<protein>
    <submittedName>
        <fullName evidence="3">DUF1906 domain-containing protein</fullName>
    </submittedName>
</protein>
<name>A0ABR8PS02_9CLOT</name>
<reference evidence="3 4" key="1">
    <citation type="submission" date="2020-08" db="EMBL/GenBank/DDBJ databases">
        <title>A Genomic Blueprint of the Chicken Gut Microbiome.</title>
        <authorList>
            <person name="Gilroy R."/>
            <person name="Ravi A."/>
            <person name="Getino M."/>
            <person name="Pursley I."/>
            <person name="Horton D.L."/>
            <person name="Alikhan N.-F."/>
            <person name="Baker D."/>
            <person name="Gharbi K."/>
            <person name="Hall N."/>
            <person name="Watson M."/>
            <person name="Adriaenssens E.M."/>
            <person name="Foster-Nyarko E."/>
            <person name="Jarju S."/>
            <person name="Secka A."/>
            <person name="Antonio M."/>
            <person name="Oren A."/>
            <person name="Chaudhuri R."/>
            <person name="La Ragione R.M."/>
            <person name="Hildebrand F."/>
            <person name="Pallen M.J."/>
        </authorList>
    </citation>
    <scope>NUCLEOTIDE SEQUENCE [LARGE SCALE GENOMIC DNA]</scope>
    <source>
        <strain evidence="3 4">Sa3CVN1</strain>
    </source>
</reference>
<dbReference type="InterPro" id="IPR036366">
    <property type="entry name" value="PGBDSf"/>
</dbReference>
<feature type="domain" description="Peptidoglycan binding-like" evidence="1">
    <location>
        <begin position="76"/>
        <end position="131"/>
    </location>
</feature>
<dbReference type="InterPro" id="IPR015020">
    <property type="entry name" value="Rv2525c-like_Glyco_Hydro-like"/>
</dbReference>
<dbReference type="Gene3D" id="1.10.101.10">
    <property type="entry name" value="PGBD-like superfamily/PGBD"/>
    <property type="match status" value="3"/>
</dbReference>
<dbReference type="SUPFAM" id="SSF47090">
    <property type="entry name" value="PGBD-like"/>
    <property type="match status" value="2"/>
</dbReference>
<organism evidence="3 4">
    <name type="scientific">Clostridium cibarium</name>
    <dbReference type="NCBI Taxonomy" id="2762247"/>
    <lineage>
        <taxon>Bacteria</taxon>
        <taxon>Bacillati</taxon>
        <taxon>Bacillota</taxon>
        <taxon>Clostridia</taxon>
        <taxon>Eubacteriales</taxon>
        <taxon>Clostridiaceae</taxon>
        <taxon>Clostridium</taxon>
    </lineage>
</organism>